<evidence type="ECO:0000313" key="1">
    <source>
        <dbReference type="EMBL" id="PRQ04064.1"/>
    </source>
</evidence>
<reference evidence="1 2" key="1">
    <citation type="submission" date="2018-03" db="EMBL/GenBank/DDBJ databases">
        <title>Draft Genome Sequences of the Obligatory Marine Myxobacteria Enhygromyxa salina SWB005.</title>
        <authorList>
            <person name="Poehlein A."/>
            <person name="Moghaddam J.A."/>
            <person name="Harms H."/>
            <person name="Alanjari M."/>
            <person name="Koenig G.M."/>
            <person name="Daniel R."/>
            <person name="Schaeberle T.F."/>
        </authorList>
    </citation>
    <scope>NUCLEOTIDE SEQUENCE [LARGE SCALE GENOMIC DNA]</scope>
    <source>
        <strain evidence="1 2">SWB005</strain>
    </source>
</reference>
<dbReference type="Proteomes" id="UP000237968">
    <property type="component" value="Unassembled WGS sequence"/>
</dbReference>
<sequence>MSAATSGNLLCELRVGVPLVLVLGGRRRLVTSMIRSIEPVSIDLMFIETSNSRYRVRRVVPCGQGVEA</sequence>
<proteinExistence type="predicted"/>
<keyword evidence="2" id="KW-1185">Reference proteome</keyword>
<dbReference type="AlphaFoldDB" id="A0A2S9YG33"/>
<gene>
    <name evidence="1" type="ORF">ENSA5_11120</name>
</gene>
<dbReference type="EMBL" id="PVNK01000064">
    <property type="protein sequence ID" value="PRQ04064.1"/>
    <property type="molecule type" value="Genomic_DNA"/>
</dbReference>
<comment type="caution">
    <text evidence="1">The sequence shown here is derived from an EMBL/GenBank/DDBJ whole genome shotgun (WGS) entry which is preliminary data.</text>
</comment>
<name>A0A2S9YG33_9BACT</name>
<organism evidence="1 2">
    <name type="scientific">Enhygromyxa salina</name>
    <dbReference type="NCBI Taxonomy" id="215803"/>
    <lineage>
        <taxon>Bacteria</taxon>
        <taxon>Pseudomonadati</taxon>
        <taxon>Myxococcota</taxon>
        <taxon>Polyangia</taxon>
        <taxon>Nannocystales</taxon>
        <taxon>Nannocystaceae</taxon>
        <taxon>Enhygromyxa</taxon>
    </lineage>
</organism>
<evidence type="ECO:0000313" key="2">
    <source>
        <dbReference type="Proteomes" id="UP000237968"/>
    </source>
</evidence>
<accession>A0A2S9YG33</accession>
<protein>
    <submittedName>
        <fullName evidence="1">Uncharacterized protein</fullName>
    </submittedName>
</protein>